<sequence length="428" mass="49076">MLSPEYLRRITEGSEQIAEELHQYIISEIVSRMVARIGRGEDYILTNADAWRIRTLQESGELLEDILAELSQYTKREQQELLEAFEDAGITAMNYDDKVYKAAGLSPVPLEQSPAMVRLMERNMLATMGEWKNFTRTTASAAQRLYIEQCDLAYNHVMTGAVGYTQAIKEAVNNVVSDGVTVTYPSGRKDTIETAVARSVRTGVAQACADIQLARMKEMGYGLVLTSAHIGSRPSHEVWQGQVFSIDWEKLKEIKPEFFQERDTPEYRRMLEQKSSQYPDFIENCHYGEADGICGVNCRHHFSVWAEGMPNPYAELSAQDKADKGKQYEKEQRQRTYERRIRKTKREVLGMQAAVDNYKDEQAKFTLQQDLDRKSYLLQKQNAAYKAYCKQNDLRELQDRLMIAKWNHQNAAKARGAAKRYKTAKGID</sequence>
<dbReference type="Proteomes" id="UP000285839">
    <property type="component" value="Unassembled WGS sequence"/>
</dbReference>
<dbReference type="AlphaFoldDB" id="A0A412EKN3"/>
<name>A0A412EKN3_9FIRM</name>
<dbReference type="InterPro" id="IPR009319">
    <property type="entry name" value="Phage_A118_VSP1"/>
</dbReference>
<organism evidence="1 2">
    <name type="scientific">Blautia obeum</name>
    <dbReference type="NCBI Taxonomy" id="40520"/>
    <lineage>
        <taxon>Bacteria</taxon>
        <taxon>Bacillati</taxon>
        <taxon>Bacillota</taxon>
        <taxon>Clostridia</taxon>
        <taxon>Lachnospirales</taxon>
        <taxon>Lachnospiraceae</taxon>
        <taxon>Blautia</taxon>
    </lineage>
</organism>
<evidence type="ECO:0000313" key="2">
    <source>
        <dbReference type="Proteomes" id="UP000285839"/>
    </source>
</evidence>
<comment type="caution">
    <text evidence="1">The sequence shown here is derived from an EMBL/GenBank/DDBJ whole genome shotgun (WGS) entry which is preliminary data.</text>
</comment>
<reference evidence="1 2" key="1">
    <citation type="submission" date="2018-08" db="EMBL/GenBank/DDBJ databases">
        <title>A genome reference for cultivated species of the human gut microbiota.</title>
        <authorList>
            <person name="Zou Y."/>
            <person name="Xue W."/>
            <person name="Luo G."/>
        </authorList>
    </citation>
    <scope>NUCLEOTIDE SEQUENCE [LARGE SCALE GENOMIC DNA]</scope>
    <source>
        <strain evidence="1 2">AF25-21</strain>
    </source>
</reference>
<dbReference type="RefSeq" id="WP_118031819.1">
    <property type="nucleotide sequence ID" value="NZ_QRUH01000031.1"/>
</dbReference>
<evidence type="ECO:0000313" key="1">
    <source>
        <dbReference type="EMBL" id="RGR44300.1"/>
    </source>
</evidence>
<dbReference type="GO" id="GO:0005198">
    <property type="term" value="F:structural molecule activity"/>
    <property type="evidence" value="ECO:0007669"/>
    <property type="project" value="InterPro"/>
</dbReference>
<proteinExistence type="predicted"/>
<dbReference type="EMBL" id="QRUH01000031">
    <property type="protein sequence ID" value="RGR44300.1"/>
    <property type="molecule type" value="Genomic_DNA"/>
</dbReference>
<accession>A0A412EKN3</accession>
<protein>
    <submittedName>
        <fullName evidence="1">Phage capsid protein</fullName>
    </submittedName>
</protein>
<dbReference type="Pfam" id="PF06152">
    <property type="entry name" value="Phage_min_cap2"/>
    <property type="match status" value="1"/>
</dbReference>
<gene>
    <name evidence="1" type="ORF">DWY46_19150</name>
</gene>